<reference evidence="1" key="1">
    <citation type="submission" date="2024-01" db="EMBL/GenBank/DDBJ databases">
        <authorList>
            <person name="Webb A."/>
        </authorList>
    </citation>
    <scope>NUCLEOTIDE SEQUENCE</scope>
    <source>
        <strain evidence="1">Pm1</strain>
    </source>
</reference>
<dbReference type="Proteomes" id="UP001162060">
    <property type="component" value="Unassembled WGS sequence"/>
</dbReference>
<name>A0AAV1VAH6_9STRA</name>
<sequence length="49" mass="4877">MAAMMQAAEATDQHASAAAVSLASVDRRAALVCAVLAAEAAYRASSQAP</sequence>
<dbReference type="AlphaFoldDB" id="A0AAV1VAH6"/>
<comment type="caution">
    <text evidence="1">The sequence shown here is derived from an EMBL/GenBank/DDBJ whole genome shotgun (WGS) entry which is preliminary data.</text>
</comment>
<dbReference type="EMBL" id="CAKLBY020000304">
    <property type="protein sequence ID" value="CAK7943745.1"/>
    <property type="molecule type" value="Genomic_DNA"/>
</dbReference>
<organism evidence="1 2">
    <name type="scientific">Peronospora matthiolae</name>
    <dbReference type="NCBI Taxonomy" id="2874970"/>
    <lineage>
        <taxon>Eukaryota</taxon>
        <taxon>Sar</taxon>
        <taxon>Stramenopiles</taxon>
        <taxon>Oomycota</taxon>
        <taxon>Peronosporomycetes</taxon>
        <taxon>Peronosporales</taxon>
        <taxon>Peronosporaceae</taxon>
        <taxon>Peronospora</taxon>
    </lineage>
</organism>
<accession>A0AAV1VAH6</accession>
<gene>
    <name evidence="1" type="ORF">PM001_LOCUS28895</name>
</gene>
<proteinExistence type="predicted"/>
<evidence type="ECO:0000313" key="1">
    <source>
        <dbReference type="EMBL" id="CAK7943745.1"/>
    </source>
</evidence>
<evidence type="ECO:0000313" key="2">
    <source>
        <dbReference type="Proteomes" id="UP001162060"/>
    </source>
</evidence>
<protein>
    <submittedName>
        <fullName evidence="1">Uncharacterized protein</fullName>
    </submittedName>
</protein>